<proteinExistence type="predicted"/>
<reference evidence="1 2" key="1">
    <citation type="journal article" date="2017" name="Int. J. Syst. Evol. Microbiol.">
        <title>Arachidicoccus ginsenosidivorans sp. nov., with ginsenoside-converting activity isolated from ginseng cultivating soil.</title>
        <authorList>
            <person name="Siddiqi M.Z."/>
            <person name="Aslam Z."/>
            <person name="Im W.T."/>
        </authorList>
    </citation>
    <scope>NUCLEOTIDE SEQUENCE [LARGE SCALE GENOMIC DNA]</scope>
    <source>
        <strain evidence="1 2">Gsoil 809</strain>
    </source>
</reference>
<evidence type="ECO:0000313" key="2">
    <source>
        <dbReference type="Proteomes" id="UP000321291"/>
    </source>
</evidence>
<accession>A0A5B8VJ14</accession>
<name>A0A5B8VJ14_9BACT</name>
<dbReference type="Pfam" id="PF12784">
    <property type="entry name" value="PDDEXK_2"/>
    <property type="match status" value="1"/>
</dbReference>
<dbReference type="RefSeq" id="WP_146780573.1">
    <property type="nucleotide sequence ID" value="NZ_CP042434.1"/>
</dbReference>
<sequence>MNTTAANQPVSPHKGRYYDLMSHFGFEKIFNQDGYKYFRALVDAICVGEPWLKNFRYTNVFEYVKTQKPIQVYNYDISCNADPKTIITAERLGYKDEKFSSRNSARLAWLMARSFDPEVSVTGYNRIISLNIANFVEWEGREEYVDFSRMAFSDSPLATVVWEVTIEVPKFNKTLEELDTDLDKWIYLLRNMPYLDKRPAQFDAPIFKELFEEARLPR</sequence>
<dbReference type="Proteomes" id="UP000321291">
    <property type="component" value="Chromosome"/>
</dbReference>
<dbReference type="KEGG" id="agi:FSB73_06010"/>
<protein>
    <submittedName>
        <fullName evidence="1">Uncharacterized protein</fullName>
    </submittedName>
</protein>
<dbReference type="AlphaFoldDB" id="A0A5B8VJ14"/>
<gene>
    <name evidence="1" type="ORF">FSB73_06010</name>
</gene>
<organism evidence="1 2">
    <name type="scientific">Arachidicoccus ginsenosidivorans</name>
    <dbReference type="NCBI Taxonomy" id="496057"/>
    <lineage>
        <taxon>Bacteria</taxon>
        <taxon>Pseudomonadati</taxon>
        <taxon>Bacteroidota</taxon>
        <taxon>Chitinophagia</taxon>
        <taxon>Chitinophagales</taxon>
        <taxon>Chitinophagaceae</taxon>
        <taxon>Arachidicoccus</taxon>
    </lineage>
</organism>
<dbReference type="EMBL" id="CP042434">
    <property type="protein sequence ID" value="QEC71299.1"/>
    <property type="molecule type" value="Genomic_DNA"/>
</dbReference>
<dbReference type="OrthoDB" id="9803508at2"/>
<evidence type="ECO:0000313" key="1">
    <source>
        <dbReference type="EMBL" id="QEC71299.1"/>
    </source>
</evidence>
<keyword evidence="2" id="KW-1185">Reference proteome</keyword>